<dbReference type="AlphaFoldDB" id="A0A328YC98"/>
<dbReference type="OrthoDB" id="9785707at2"/>
<dbReference type="InterPro" id="IPR036390">
    <property type="entry name" value="WH_DNA-bd_sf"/>
</dbReference>
<keyword evidence="4" id="KW-1185">Reference proteome</keyword>
<dbReference type="PANTHER" id="PTHR43022">
    <property type="entry name" value="PROTEIN SMF"/>
    <property type="match status" value="1"/>
</dbReference>
<evidence type="ECO:0000313" key="4">
    <source>
        <dbReference type="Proteomes" id="UP000248856"/>
    </source>
</evidence>
<dbReference type="PANTHER" id="PTHR43022:SF1">
    <property type="entry name" value="PROTEIN SMF"/>
    <property type="match status" value="1"/>
</dbReference>
<dbReference type="Gene3D" id="3.40.50.450">
    <property type="match status" value="1"/>
</dbReference>
<gene>
    <name evidence="3" type="ORF">AX018_11082</name>
</gene>
<dbReference type="Proteomes" id="UP000248856">
    <property type="component" value="Unassembled WGS sequence"/>
</dbReference>
<name>A0A328YC98_9BURK</name>
<evidence type="ECO:0000256" key="1">
    <source>
        <dbReference type="ARBA" id="ARBA00006525"/>
    </source>
</evidence>
<feature type="domain" description="Smf/DprA SLOG" evidence="2">
    <location>
        <begin position="97"/>
        <end position="295"/>
    </location>
</feature>
<dbReference type="SUPFAM" id="SSF46785">
    <property type="entry name" value="Winged helix' DNA-binding domain"/>
    <property type="match status" value="1"/>
</dbReference>
<protein>
    <submittedName>
        <fullName evidence="3">Putative Rossmann fold nucleotide-binding protein DprA/Smf involved in DNA uptake</fullName>
    </submittedName>
</protein>
<reference evidence="3 4" key="1">
    <citation type="submission" date="2018-06" db="EMBL/GenBank/DDBJ databases">
        <title>Genomic Encyclopedia of Archaeal and Bacterial Type Strains, Phase II (KMG-II): from individual species to whole genera.</title>
        <authorList>
            <person name="Goeker M."/>
        </authorList>
    </citation>
    <scope>NUCLEOTIDE SEQUENCE [LARGE SCALE GENOMIC DNA]</scope>
    <source>
        <strain evidence="3 4">CFPB 3232</strain>
    </source>
</reference>
<dbReference type="InterPro" id="IPR057666">
    <property type="entry name" value="DrpA_SLOG"/>
</dbReference>
<dbReference type="RefSeq" id="WP_111882802.1">
    <property type="nucleotide sequence ID" value="NZ_CBCSGC010000256.1"/>
</dbReference>
<comment type="caution">
    <text evidence="3">The sequence shown here is derived from an EMBL/GenBank/DDBJ whole genome shotgun (WGS) entry which is preliminary data.</text>
</comment>
<evidence type="ECO:0000259" key="2">
    <source>
        <dbReference type="Pfam" id="PF02481"/>
    </source>
</evidence>
<comment type="similarity">
    <text evidence="1">Belongs to the DprA/Smf family.</text>
</comment>
<dbReference type="EMBL" id="QLTA01000108">
    <property type="protein sequence ID" value="RAR70733.1"/>
    <property type="molecule type" value="Genomic_DNA"/>
</dbReference>
<dbReference type="Pfam" id="PF02481">
    <property type="entry name" value="DNA_processg_A"/>
    <property type="match status" value="1"/>
</dbReference>
<accession>A0A328YC98</accession>
<dbReference type="SUPFAM" id="SSF102405">
    <property type="entry name" value="MCP/YpsA-like"/>
    <property type="match status" value="1"/>
</dbReference>
<organism evidence="3 4">
    <name type="scientific">Paracidovorax anthurii</name>
    <dbReference type="NCBI Taxonomy" id="78229"/>
    <lineage>
        <taxon>Bacteria</taxon>
        <taxon>Pseudomonadati</taxon>
        <taxon>Pseudomonadota</taxon>
        <taxon>Betaproteobacteria</taxon>
        <taxon>Burkholderiales</taxon>
        <taxon>Comamonadaceae</taxon>
        <taxon>Paracidovorax</taxon>
    </lineage>
</organism>
<dbReference type="InterPro" id="IPR003488">
    <property type="entry name" value="DprA"/>
</dbReference>
<evidence type="ECO:0000313" key="3">
    <source>
        <dbReference type="EMBL" id="RAR70733.1"/>
    </source>
</evidence>
<proteinExistence type="inferred from homology"/>
<dbReference type="GO" id="GO:0009294">
    <property type="term" value="P:DNA-mediated transformation"/>
    <property type="evidence" value="ECO:0007669"/>
    <property type="project" value="InterPro"/>
</dbReference>
<sequence length="450" mass="48162">MSLQISANCQAILLLTAPLMVGKIGTRAELLKQSEYSDLTRFLVQEGFQPSDLLSPQSPALRQAENLFGPGRLARLVGRGFQLAQALDYWSARSIWVVSRADARYPKRIKSRLKHDAPPIMYGCGDPDLVDNGGLAVVGSRDADDEMLSYAQRAGERAASAGRGLISGGAKGVDSAAMDGAEALGGIVCNVMAEGLAQAAISRRFRDGLQERRTLLISPYDPSAGFNVGHAIARNKFIFALADVGLVVNSDLERGGTWAGAIEQLRKLHFVPLYIRSSGKRSAGLDALLREGALPWPEPEDGEALEALFADRSNDSHAAAAAAADQGHLDFKIAAGAPSGGPDAVRQVSMLEEPASNPGALEEGTSDPSTATAKSTLLEAPSSPPVDLKQEMFATFERLIRQLLHAPKKAAQIADELDLNQMQTRNWLDRLVAKGVIEKKKSDATYRLVV</sequence>